<comment type="function">
    <text evidence="4">Dirigent proteins impart stereoselectivity on the phenoxy radical-coupling reaction, yielding optically active lignans from two molecules of coniferyl alcohol in the biosynthesis of lignans, flavonolignans, and alkaloids and thus plays a central role in plant secondary metabolism.</text>
</comment>
<dbReference type="EMBL" id="CAADRP010001707">
    <property type="protein sequence ID" value="VFU49070.1"/>
    <property type="molecule type" value="Genomic_DNA"/>
</dbReference>
<evidence type="ECO:0000256" key="1">
    <source>
        <dbReference type="ARBA" id="ARBA00010746"/>
    </source>
</evidence>
<evidence type="ECO:0000256" key="3">
    <source>
        <dbReference type="ARBA" id="ARBA00022525"/>
    </source>
</evidence>
<comment type="subunit">
    <text evidence="2 4">Homodimer.</text>
</comment>
<feature type="chain" id="PRO_5027152824" description="Dirigent protein" evidence="4">
    <location>
        <begin position="22"/>
        <end position="494"/>
    </location>
</feature>
<dbReference type="InterPro" id="IPR044859">
    <property type="entry name" value="Allene_oxi_cyc_Dirigent"/>
</dbReference>
<keyword evidence="3 4" id="KW-0964">Secreted</keyword>
<dbReference type="AlphaFoldDB" id="A0A6N2M652"/>
<sequence length="494" mass="50491">MFKEPSTASILLALLISLAHAAEICAAVDPVAAAGEEPILELYMHDILGGSNPTARPITGLLGNIYSGQVPFARPIGFVPPQGVAIPNANGAIPSVNGINGIPLGTGLAGTTFAGTPNGQNLNGNPATQLGPDGLGLGFGTITVIDDILTSTPELGSQSVGKAQGVYVASSGDGSTQMMAFTAMFEGGEYGDSLNFYGIYKIGSTVSRLSVTGGTGKFKNARGFAEVRSLIPSGQHFIDGAETLLRFTMFKLSSPCIFIVVLIATLHVVLYEAAIDPAPAGEPALELFMHDILGGSNPTARPVTGLLGNIYSGQVPFARPVGFIPPNGVAIPNANGALPTVNGLNGIPLGTGLSGTNFAGQNPNGQIQTQLGPDGLGLGFGTITVIDDVLTTSPELGSQQLGKAQGVYVASSADGTTQMMAFTAMFEGGEFGDALNFYGIYKIGSAMSRLSVTGGTGKFKNAIGFAELRGLIPSGQVGIDGAQTLLRITVHLKY</sequence>
<accession>A0A6N2M652</accession>
<evidence type="ECO:0000256" key="2">
    <source>
        <dbReference type="ARBA" id="ARBA00011738"/>
    </source>
</evidence>
<feature type="signal peptide" evidence="4">
    <location>
        <begin position="1"/>
        <end position="21"/>
    </location>
</feature>
<keyword evidence="4" id="KW-0732">Signal</keyword>
<dbReference type="PANTHER" id="PTHR46215">
    <property type="entry name" value="DIRIGENT PROTEIN 24-RELATED"/>
    <property type="match status" value="1"/>
</dbReference>
<organism evidence="5">
    <name type="scientific">Salix viminalis</name>
    <name type="common">Common osier</name>
    <name type="synonym">Basket willow</name>
    <dbReference type="NCBI Taxonomy" id="40686"/>
    <lineage>
        <taxon>Eukaryota</taxon>
        <taxon>Viridiplantae</taxon>
        <taxon>Streptophyta</taxon>
        <taxon>Embryophyta</taxon>
        <taxon>Tracheophyta</taxon>
        <taxon>Spermatophyta</taxon>
        <taxon>Magnoliopsida</taxon>
        <taxon>eudicotyledons</taxon>
        <taxon>Gunneridae</taxon>
        <taxon>Pentapetalae</taxon>
        <taxon>rosids</taxon>
        <taxon>fabids</taxon>
        <taxon>Malpighiales</taxon>
        <taxon>Salicaceae</taxon>
        <taxon>Saliceae</taxon>
        <taxon>Salix</taxon>
    </lineage>
</organism>
<gene>
    <name evidence="5" type="ORF">SVIM_LOCUS323232</name>
</gene>
<name>A0A6N2M652_SALVM</name>
<reference evidence="5" key="1">
    <citation type="submission" date="2019-03" db="EMBL/GenBank/DDBJ databases">
        <authorList>
            <person name="Mank J."/>
            <person name="Almeida P."/>
        </authorList>
    </citation>
    <scope>NUCLEOTIDE SEQUENCE</scope>
    <source>
        <strain evidence="5">78183</strain>
    </source>
</reference>
<evidence type="ECO:0000256" key="4">
    <source>
        <dbReference type="RuleBase" id="RU363099"/>
    </source>
</evidence>
<dbReference type="InterPro" id="IPR004265">
    <property type="entry name" value="Dirigent"/>
</dbReference>
<dbReference type="GO" id="GO:0048046">
    <property type="term" value="C:apoplast"/>
    <property type="evidence" value="ECO:0007669"/>
    <property type="project" value="UniProtKB-SubCell"/>
</dbReference>
<dbReference type="PANTHER" id="PTHR46215:SF1">
    <property type="entry name" value="DIRIGENT PROTEIN 18"/>
    <property type="match status" value="1"/>
</dbReference>
<comment type="similarity">
    <text evidence="1 4">Belongs to the plant dirigent protein family.</text>
</comment>
<dbReference type="GO" id="GO:0009699">
    <property type="term" value="P:phenylpropanoid biosynthetic process"/>
    <property type="evidence" value="ECO:0007669"/>
    <property type="project" value="UniProtKB-ARBA"/>
</dbReference>
<evidence type="ECO:0000313" key="5">
    <source>
        <dbReference type="EMBL" id="VFU49070.1"/>
    </source>
</evidence>
<proteinExistence type="inferred from homology"/>
<dbReference type="Pfam" id="PF03018">
    <property type="entry name" value="Dirigent"/>
    <property type="match status" value="2"/>
</dbReference>
<comment type="subcellular location">
    <subcellularLocation>
        <location evidence="4">Secreted</location>
        <location evidence="4">Extracellular space</location>
        <location evidence="4">Apoplast</location>
    </subcellularLocation>
</comment>
<protein>
    <recommendedName>
        <fullName evidence="4">Dirigent protein</fullName>
    </recommendedName>
</protein>
<keyword evidence="4" id="KW-0052">Apoplast</keyword>
<dbReference type="Gene3D" id="2.40.480.10">
    <property type="entry name" value="Allene oxide cyclase-like"/>
    <property type="match status" value="2"/>
</dbReference>